<keyword evidence="2" id="KW-1185">Reference proteome</keyword>
<organism evidence="1 2">
    <name type="scientific">Spiromyces aspiralis</name>
    <dbReference type="NCBI Taxonomy" id="68401"/>
    <lineage>
        <taxon>Eukaryota</taxon>
        <taxon>Fungi</taxon>
        <taxon>Fungi incertae sedis</taxon>
        <taxon>Zoopagomycota</taxon>
        <taxon>Kickxellomycotina</taxon>
        <taxon>Kickxellomycetes</taxon>
        <taxon>Kickxellales</taxon>
        <taxon>Kickxellaceae</taxon>
        <taxon>Spiromyces</taxon>
    </lineage>
</organism>
<dbReference type="EMBL" id="JAMZIH010010038">
    <property type="protein sequence ID" value="KAJ1669282.1"/>
    <property type="molecule type" value="Genomic_DNA"/>
</dbReference>
<evidence type="ECO:0000313" key="1">
    <source>
        <dbReference type="EMBL" id="KAJ1669282.1"/>
    </source>
</evidence>
<comment type="caution">
    <text evidence="1">The sequence shown here is derived from an EMBL/GenBank/DDBJ whole genome shotgun (WGS) entry which is preliminary data.</text>
</comment>
<reference evidence="1" key="1">
    <citation type="submission" date="2022-06" db="EMBL/GenBank/DDBJ databases">
        <title>Phylogenomic reconstructions and comparative analyses of Kickxellomycotina fungi.</title>
        <authorList>
            <person name="Reynolds N.K."/>
            <person name="Stajich J.E."/>
            <person name="Barry K."/>
            <person name="Grigoriev I.V."/>
            <person name="Crous P."/>
            <person name="Smith M.E."/>
        </authorList>
    </citation>
    <scope>NUCLEOTIDE SEQUENCE</scope>
    <source>
        <strain evidence="1">RSA 2271</strain>
    </source>
</reference>
<name>A0ACC1H670_9FUNG</name>
<sequence length="168" mass="19669">MSNDFFEVPRGETLEDKRARYRDMIVGDIPGFIDEHCGRYPVIWFDLKATHRVPFCCKELSYTDSPFPLFNHQDIRARDEARFHRDLSDVLHSLLRRFPEIDEDVRKKVEKEEAKKEVGKKADEEVDKKTEAANRIRLLSGLKAELDEKRELMKTKITTCTGILKSLV</sequence>
<proteinExistence type="predicted"/>
<accession>A0ACC1H670</accession>
<gene>
    <name evidence="1" type="ORF">EV182_008831</name>
</gene>
<feature type="non-terminal residue" evidence="1">
    <location>
        <position position="168"/>
    </location>
</feature>
<evidence type="ECO:0000313" key="2">
    <source>
        <dbReference type="Proteomes" id="UP001145114"/>
    </source>
</evidence>
<dbReference type="Proteomes" id="UP001145114">
    <property type="component" value="Unassembled WGS sequence"/>
</dbReference>
<protein>
    <submittedName>
        <fullName evidence="1">Uncharacterized protein</fullName>
    </submittedName>
</protein>